<dbReference type="AlphaFoldDB" id="A0A6J4SUW3"/>
<sequence length="53" mass="5902">CGAVRPRRSSGTTTPDTRVRADYARCPRSRRRSAGVDSVSRKSRRGEPRGERA</sequence>
<feature type="non-terminal residue" evidence="2">
    <location>
        <position position="53"/>
    </location>
</feature>
<reference evidence="2" key="1">
    <citation type="submission" date="2020-02" db="EMBL/GenBank/DDBJ databases">
        <authorList>
            <person name="Meier V. D."/>
        </authorList>
    </citation>
    <scope>NUCLEOTIDE SEQUENCE</scope>
    <source>
        <strain evidence="2">AVDCRST_MAG67</strain>
    </source>
</reference>
<evidence type="ECO:0000313" key="2">
    <source>
        <dbReference type="EMBL" id="CAA9506066.1"/>
    </source>
</evidence>
<feature type="region of interest" description="Disordered" evidence="1">
    <location>
        <begin position="1"/>
        <end position="53"/>
    </location>
</feature>
<protein>
    <submittedName>
        <fullName evidence="2">Uncharacterized protein</fullName>
    </submittedName>
</protein>
<organism evidence="2">
    <name type="scientific">uncultured Solirubrobacteraceae bacterium</name>
    <dbReference type="NCBI Taxonomy" id="1162706"/>
    <lineage>
        <taxon>Bacteria</taxon>
        <taxon>Bacillati</taxon>
        <taxon>Actinomycetota</taxon>
        <taxon>Thermoleophilia</taxon>
        <taxon>Solirubrobacterales</taxon>
        <taxon>Solirubrobacteraceae</taxon>
        <taxon>environmental samples</taxon>
    </lineage>
</organism>
<accession>A0A6J4SUW3</accession>
<evidence type="ECO:0000256" key="1">
    <source>
        <dbReference type="SAM" id="MobiDB-lite"/>
    </source>
</evidence>
<gene>
    <name evidence="2" type="ORF">AVDCRST_MAG67-2436</name>
</gene>
<name>A0A6J4SUW3_9ACTN</name>
<proteinExistence type="predicted"/>
<dbReference type="EMBL" id="CADCVQ010000095">
    <property type="protein sequence ID" value="CAA9506066.1"/>
    <property type="molecule type" value="Genomic_DNA"/>
</dbReference>
<feature type="non-terminal residue" evidence="2">
    <location>
        <position position="1"/>
    </location>
</feature>